<dbReference type="Proteomes" id="UP000001973">
    <property type="component" value="Chromosome"/>
</dbReference>
<dbReference type="STRING" id="100226.gene:17758555"/>
<dbReference type="AlphaFoldDB" id="Q9RIT5"/>
<dbReference type="PATRIC" id="fig|100226.15.peg.969"/>
<accession>Q9RIT5</accession>
<reference evidence="2 3" key="1">
    <citation type="journal article" date="1996" name="Mol. Microbiol.">
        <title>A set of ordered cosmids and a detailed genetic and physical map for the 8 Mb Streptomyces coelicolor A3(2) chromosome.</title>
        <authorList>
            <person name="Redenbach M."/>
            <person name="Kieser H.M."/>
            <person name="Denapaite D."/>
            <person name="Eichner A."/>
            <person name="Cullum J."/>
            <person name="Kinashi H."/>
            <person name="Hopwood D.A."/>
        </authorList>
    </citation>
    <scope>NUCLEOTIDE SEQUENCE [LARGE SCALE GENOMIC DNA]</scope>
    <source>
        <strain evidence="3">ATCC BAA-471 / A3(2) / M145</strain>
    </source>
</reference>
<dbReference type="RefSeq" id="WP_011027481.1">
    <property type="nucleotide sequence ID" value="NC_003888.3"/>
</dbReference>
<dbReference type="HOGENOM" id="CLU_2119667_0_0_11"/>
<dbReference type="OrthoDB" id="4559615at2"/>
<dbReference type="EMBL" id="AL939107">
    <property type="protein sequence ID" value="CAB61938.1"/>
    <property type="molecule type" value="Genomic_DNA"/>
</dbReference>
<organism evidence="2 3">
    <name type="scientific">Streptomyces coelicolor (strain ATCC BAA-471 / A3(2) / M145)</name>
    <dbReference type="NCBI Taxonomy" id="100226"/>
    <lineage>
        <taxon>Bacteria</taxon>
        <taxon>Bacillati</taxon>
        <taxon>Actinomycetota</taxon>
        <taxon>Actinomycetes</taxon>
        <taxon>Kitasatosporales</taxon>
        <taxon>Streptomycetaceae</taxon>
        <taxon>Streptomyces</taxon>
        <taxon>Streptomyces albidoflavus group</taxon>
    </lineage>
</organism>
<proteinExistence type="predicted"/>
<keyword evidence="3" id="KW-1185">Reference proteome</keyword>
<sequence length="114" mass="12571">MADRGYDHDTYRRVLWQRAIRPDIARRHEPHGTGPGLFRYVVERTIAWLHGLRRPRIRRNDATTSTKPPSDSPSARSLTATSNGVAGNSKRPGQGSGTQVAHPGEDGGAVVLHR</sequence>
<protein>
    <submittedName>
        <fullName evidence="2">Transposase remnant</fullName>
    </submittedName>
</protein>
<name>Q9RIT5_STRCO</name>
<dbReference type="eggNOG" id="COG3293">
    <property type="taxonomic scope" value="Bacteria"/>
</dbReference>
<gene>
    <name evidence="2" type="ordered locus">SCO0972</name>
    <name evidence="2" type="ORF">SCM11.27</name>
</gene>
<feature type="compositionally biased region" description="Low complexity" evidence="1">
    <location>
        <begin position="63"/>
        <end position="74"/>
    </location>
</feature>
<dbReference type="KEGG" id="sco:SCO0972"/>
<evidence type="ECO:0000313" key="3">
    <source>
        <dbReference type="Proteomes" id="UP000001973"/>
    </source>
</evidence>
<evidence type="ECO:0000256" key="1">
    <source>
        <dbReference type="SAM" id="MobiDB-lite"/>
    </source>
</evidence>
<dbReference type="EMBL" id="AL645882">
    <property type="protein sequence ID" value="CAB61938.1"/>
    <property type="molecule type" value="Genomic_DNA"/>
</dbReference>
<evidence type="ECO:0000313" key="2">
    <source>
        <dbReference type="EMBL" id="CAB61938.1"/>
    </source>
</evidence>
<dbReference type="PaxDb" id="100226-SCO0972"/>
<feature type="compositionally biased region" description="Polar residues" evidence="1">
    <location>
        <begin position="75"/>
        <end position="86"/>
    </location>
</feature>
<dbReference type="InParanoid" id="Q9RIT5"/>
<reference evidence="2 3" key="2">
    <citation type="journal article" date="2002" name="Nature">
        <title>Complete genome sequence of the model actinomycete Streptomyces coelicolor A3(2).</title>
        <authorList>
            <person name="Bentley S.D."/>
            <person name="Chater K.F."/>
            <person name="Cerdeno-Tarraga A.M."/>
            <person name="Challis G.L."/>
            <person name="Thomson N.R."/>
            <person name="James K.D."/>
            <person name="Harris D.E."/>
            <person name="Quail M.A."/>
            <person name="Kieser H."/>
            <person name="Harper D."/>
            <person name="Bateman A."/>
            <person name="Brown S."/>
            <person name="Chandra G."/>
            <person name="Chen C.W."/>
            <person name="Collins M."/>
            <person name="Cronin A."/>
            <person name="Fraser A."/>
            <person name="Goble A."/>
            <person name="Hidalgo J."/>
            <person name="Hornsby T."/>
            <person name="Howarth S."/>
            <person name="Huang C.H."/>
            <person name="Kieser T."/>
            <person name="Larke L."/>
            <person name="Murphy L."/>
            <person name="Oliver K."/>
            <person name="O'Neil S."/>
            <person name="Rabbinowitsch E."/>
            <person name="Rajandream M.A."/>
            <person name="Rutherford K."/>
            <person name="Rutter S."/>
            <person name="Seeger K."/>
            <person name="Saunders D."/>
            <person name="Sharp S."/>
            <person name="Squares R."/>
            <person name="Squares S."/>
            <person name="Taylor K."/>
            <person name="Warren T."/>
            <person name="Wietzorrek A."/>
            <person name="Woodward J."/>
            <person name="Barrell B.G."/>
            <person name="Parkhill J."/>
            <person name="Hopwood D.A."/>
        </authorList>
    </citation>
    <scope>NUCLEOTIDE SEQUENCE [LARGE SCALE GENOMIC DNA]</scope>
    <source>
        <strain evidence="3">ATCC BAA-471 / A3(2) / M145</strain>
    </source>
</reference>
<feature type="region of interest" description="Disordered" evidence="1">
    <location>
        <begin position="53"/>
        <end position="114"/>
    </location>
</feature>